<dbReference type="RefSeq" id="WP_183947538.1">
    <property type="nucleotide sequence ID" value="NZ_JACHHX010000004.1"/>
</dbReference>
<dbReference type="Pfam" id="PF04214">
    <property type="entry name" value="DUF411"/>
    <property type="match status" value="1"/>
</dbReference>
<dbReference type="EMBL" id="JACHHX010000004">
    <property type="protein sequence ID" value="MBB5014973.1"/>
    <property type="molecule type" value="Genomic_DNA"/>
</dbReference>
<feature type="signal peptide" evidence="1">
    <location>
        <begin position="1"/>
        <end position="20"/>
    </location>
</feature>
<dbReference type="AlphaFoldDB" id="A0A7W8DD51"/>
<sequence>MNLAHRLLPTLALLLPLGLAACVQEPATDTAAAPEAVAAPAPSIQAASALPRLIVHKTPWCGCCTAWAEQAEAAGFAVELRDAEDLNPIKHALGVPASQASCHTAEVEGYFVEGHVPFEDIKRLLAERPAARGIAVPGMPLGSPGMEAGVRHSYNVNLVAEDGSISEYAHHPGDAH</sequence>
<comment type="caution">
    <text evidence="2">The sequence shown here is derived from an EMBL/GenBank/DDBJ whole genome shotgun (WGS) entry which is preliminary data.</text>
</comment>
<dbReference type="Proteomes" id="UP000519004">
    <property type="component" value="Unassembled WGS sequence"/>
</dbReference>
<name>A0A7W8DD51_9GAMM</name>
<dbReference type="PROSITE" id="PS51257">
    <property type="entry name" value="PROKAR_LIPOPROTEIN"/>
    <property type="match status" value="1"/>
</dbReference>
<evidence type="ECO:0000313" key="3">
    <source>
        <dbReference type="Proteomes" id="UP000519004"/>
    </source>
</evidence>
<keyword evidence="3" id="KW-1185">Reference proteome</keyword>
<evidence type="ECO:0000313" key="2">
    <source>
        <dbReference type="EMBL" id="MBB5014973.1"/>
    </source>
</evidence>
<reference evidence="2 3" key="1">
    <citation type="submission" date="2020-08" db="EMBL/GenBank/DDBJ databases">
        <title>Genomic Encyclopedia of Type Strains, Phase IV (KMG-IV): sequencing the most valuable type-strain genomes for metagenomic binning, comparative biology and taxonomic classification.</title>
        <authorList>
            <person name="Goeker M."/>
        </authorList>
    </citation>
    <scope>NUCLEOTIDE SEQUENCE [LARGE SCALE GENOMIC DNA]</scope>
    <source>
        <strain evidence="2 3">DSM 25897</strain>
    </source>
</reference>
<gene>
    <name evidence="2" type="ORF">HNQ58_000850</name>
</gene>
<protein>
    <recommendedName>
        <fullName evidence="4">DUF411 domain-containing protein</fullName>
    </recommendedName>
</protein>
<keyword evidence="1" id="KW-0732">Signal</keyword>
<evidence type="ECO:0008006" key="4">
    <source>
        <dbReference type="Google" id="ProtNLM"/>
    </source>
</evidence>
<organism evidence="2 3">
    <name type="scientific">Rehaibacterium terrae</name>
    <dbReference type="NCBI Taxonomy" id="1341696"/>
    <lineage>
        <taxon>Bacteria</taxon>
        <taxon>Pseudomonadati</taxon>
        <taxon>Pseudomonadota</taxon>
        <taxon>Gammaproteobacteria</taxon>
        <taxon>Lysobacterales</taxon>
        <taxon>Lysobacteraceae</taxon>
        <taxon>Rehaibacterium</taxon>
    </lineage>
</organism>
<evidence type="ECO:0000256" key="1">
    <source>
        <dbReference type="SAM" id="SignalP"/>
    </source>
</evidence>
<proteinExistence type="predicted"/>
<accession>A0A7W8DD51</accession>
<dbReference type="InterPro" id="IPR007332">
    <property type="entry name" value="DUF411"/>
</dbReference>
<feature type="chain" id="PRO_5030601059" description="DUF411 domain-containing protein" evidence="1">
    <location>
        <begin position="21"/>
        <end position="176"/>
    </location>
</feature>